<evidence type="ECO:0000256" key="1">
    <source>
        <dbReference type="SAM" id="MobiDB-lite"/>
    </source>
</evidence>
<accession>A0AAE1DUR0</accession>
<comment type="caution">
    <text evidence="2">The sequence shown here is derived from an EMBL/GenBank/DDBJ whole genome shotgun (WGS) entry which is preliminary data.</text>
</comment>
<dbReference type="Proteomes" id="UP001283361">
    <property type="component" value="Unassembled WGS sequence"/>
</dbReference>
<proteinExistence type="predicted"/>
<gene>
    <name evidence="2" type="ORF">RRG08_063457</name>
</gene>
<evidence type="ECO:0000313" key="3">
    <source>
        <dbReference type="Proteomes" id="UP001283361"/>
    </source>
</evidence>
<name>A0AAE1DUR0_9GAST</name>
<feature type="compositionally biased region" description="Basic and acidic residues" evidence="1">
    <location>
        <begin position="97"/>
        <end position="111"/>
    </location>
</feature>
<keyword evidence="3" id="KW-1185">Reference proteome</keyword>
<dbReference type="EMBL" id="JAWDGP010002355">
    <property type="protein sequence ID" value="KAK3783796.1"/>
    <property type="molecule type" value="Genomic_DNA"/>
</dbReference>
<dbReference type="AlphaFoldDB" id="A0AAE1DUR0"/>
<organism evidence="2 3">
    <name type="scientific">Elysia crispata</name>
    <name type="common">lettuce slug</name>
    <dbReference type="NCBI Taxonomy" id="231223"/>
    <lineage>
        <taxon>Eukaryota</taxon>
        <taxon>Metazoa</taxon>
        <taxon>Spiralia</taxon>
        <taxon>Lophotrochozoa</taxon>
        <taxon>Mollusca</taxon>
        <taxon>Gastropoda</taxon>
        <taxon>Heterobranchia</taxon>
        <taxon>Euthyneura</taxon>
        <taxon>Panpulmonata</taxon>
        <taxon>Sacoglossa</taxon>
        <taxon>Placobranchoidea</taxon>
        <taxon>Plakobranchidae</taxon>
        <taxon>Elysia</taxon>
    </lineage>
</organism>
<reference evidence="2" key="1">
    <citation type="journal article" date="2023" name="G3 (Bethesda)">
        <title>A reference genome for the long-term kleptoplast-retaining sea slug Elysia crispata morphotype clarki.</title>
        <authorList>
            <person name="Eastman K.E."/>
            <person name="Pendleton A.L."/>
            <person name="Shaikh M.A."/>
            <person name="Suttiyut T."/>
            <person name="Ogas R."/>
            <person name="Tomko P."/>
            <person name="Gavelis G."/>
            <person name="Widhalm J.R."/>
            <person name="Wisecaver J.H."/>
        </authorList>
    </citation>
    <scope>NUCLEOTIDE SEQUENCE</scope>
    <source>
        <strain evidence="2">ECLA1</strain>
    </source>
</reference>
<protein>
    <submittedName>
        <fullName evidence="2">Uncharacterized protein</fullName>
    </submittedName>
</protein>
<evidence type="ECO:0000313" key="2">
    <source>
        <dbReference type="EMBL" id="KAK3783796.1"/>
    </source>
</evidence>
<sequence length="111" mass="12173">MDRREMDHGSNQLSFVRSRKCSQDEDVSHVGWACMLVVRISKGVGRRHCESTLRRTPGNNVCIVVAAVSSFPATLDSGHYPIVSTTLALGSSLSNRPGRDTMRDDDPRGIS</sequence>
<feature type="region of interest" description="Disordered" evidence="1">
    <location>
        <begin position="90"/>
        <end position="111"/>
    </location>
</feature>